<dbReference type="Gene3D" id="1.10.630.10">
    <property type="entry name" value="Cytochrome P450"/>
    <property type="match status" value="1"/>
</dbReference>
<dbReference type="Proteomes" id="UP000708148">
    <property type="component" value="Unassembled WGS sequence"/>
</dbReference>
<dbReference type="InterPro" id="IPR017972">
    <property type="entry name" value="Cyt_P450_CS"/>
</dbReference>
<dbReference type="InterPro" id="IPR050196">
    <property type="entry name" value="Cytochrome_P450_Monoox"/>
</dbReference>
<dbReference type="PANTHER" id="PTHR24291">
    <property type="entry name" value="CYTOCHROME P450 FAMILY 4"/>
    <property type="match status" value="1"/>
</dbReference>
<dbReference type="AlphaFoldDB" id="A0A8S1IMA9"/>
<reference evidence="5" key="1">
    <citation type="submission" date="2020-12" db="EMBL/GenBank/DDBJ databases">
        <authorList>
            <person name="Iha C."/>
        </authorList>
    </citation>
    <scope>NUCLEOTIDE SEQUENCE</scope>
</reference>
<evidence type="ECO:0000256" key="1">
    <source>
        <dbReference type="ARBA" id="ARBA00010617"/>
    </source>
</evidence>
<dbReference type="InterPro" id="IPR002401">
    <property type="entry name" value="Cyt_P450_E_grp-I"/>
</dbReference>
<comment type="caution">
    <text evidence="5">The sequence shown here is derived from an EMBL/GenBank/DDBJ whole genome shotgun (WGS) entry which is preliminary data.</text>
</comment>
<dbReference type="GO" id="GO:0004497">
    <property type="term" value="F:monooxygenase activity"/>
    <property type="evidence" value="ECO:0007669"/>
    <property type="project" value="UniProtKB-KW"/>
</dbReference>
<dbReference type="PROSITE" id="PS00086">
    <property type="entry name" value="CYTOCHROME_P450"/>
    <property type="match status" value="1"/>
</dbReference>
<keyword evidence="7" id="KW-1185">Reference proteome</keyword>
<dbReference type="OrthoDB" id="1470350at2759"/>
<keyword evidence="2 3" id="KW-0479">Metal-binding</keyword>
<dbReference type="Pfam" id="PF00067">
    <property type="entry name" value="p450"/>
    <property type="match status" value="1"/>
</dbReference>
<protein>
    <recommendedName>
        <fullName evidence="8">Cytochrome P450</fullName>
    </recommendedName>
</protein>
<gene>
    <name evidence="5" type="ORF">OSTQU699_LOCUS108</name>
    <name evidence="6" type="ORF">OSTQU699_LOCUS2396</name>
</gene>
<proteinExistence type="inferred from homology"/>
<dbReference type="PANTHER" id="PTHR24291:SF134">
    <property type="entry name" value="CAROTENE EPSILON-MONOOXYGENASE, CHLOROPLASTIC"/>
    <property type="match status" value="1"/>
</dbReference>
<evidence type="ECO:0000256" key="3">
    <source>
        <dbReference type="RuleBase" id="RU000461"/>
    </source>
</evidence>
<dbReference type="EMBL" id="CAJHUC010000134">
    <property type="protein sequence ID" value="CAD7694745.1"/>
    <property type="molecule type" value="Genomic_DNA"/>
</dbReference>
<evidence type="ECO:0000256" key="2">
    <source>
        <dbReference type="PIRSR" id="PIRSR602401-1"/>
    </source>
</evidence>
<name>A0A8S1IMA9_9CHLO</name>
<dbReference type="PRINTS" id="PR00385">
    <property type="entry name" value="P450"/>
</dbReference>
<accession>A0A8S1IMA9</accession>
<keyword evidence="2 3" id="KW-0349">Heme</keyword>
<feature type="region of interest" description="Disordered" evidence="4">
    <location>
        <begin position="1"/>
        <end position="64"/>
    </location>
</feature>
<dbReference type="GO" id="GO:0016705">
    <property type="term" value="F:oxidoreductase activity, acting on paired donors, with incorporation or reduction of molecular oxygen"/>
    <property type="evidence" value="ECO:0007669"/>
    <property type="project" value="InterPro"/>
</dbReference>
<feature type="binding site" description="axial binding residue" evidence="2">
    <location>
        <position position="534"/>
    </location>
    <ligand>
        <name>heme</name>
        <dbReference type="ChEBI" id="CHEBI:30413"/>
    </ligand>
    <ligandPart>
        <name>Fe</name>
        <dbReference type="ChEBI" id="CHEBI:18248"/>
    </ligandPart>
</feature>
<sequence length="605" mass="65994">MSFAARPPAGSPGPRLASALRQDQGAVRLIPDGRRSSGRPKCRAADQNGSQGAATSSSAGGMQDAEKVAEAAVGIYEDEEDFDVDDMSGTIDAAGAGKSNISPGWLTQLGRLWGGESDCPVVNAAPEDIQDLLGGALFQAVFKYFQEAGPVYLLPTGPVSSFLVISNPECAKHVLKLSDNPKRGVYNKGLVAEVSQFLFGDGFAVAGGEHWRRRRKAVSPALHRSYLEAMIERVFSPSAHYLNAKLRVAARSGQPINMEASLTQLTLDVVGKAVFNYDFDSLKGDSPLIQAVYNALKETEQRATDLLPIWKLPMISSFIPRQKKALESVQLIRAVTEDLIRKCKVMVDAEGDSQFGEGYMNESDPSVLRFLLASREEVTSTQLRDDLLSMLVAGHETTGSALTWALYLLVQNPDKMEKAVEEINQVMGDRENPTLADYQKLRYITLCMCESLRLFPHPPVLLRRAAQADVLPGGYKVPVGQDVMISIYNVHHNPDVWENAEDFIPERFGMEGPVPNESNTDYKFIPFSGGPRKCVGDQFALMEAVVALAVILREFDFSIVPDQEIGMTTGATIHTTNGLYMNVVERKGSGASRVSTEETLEMAAP</sequence>
<dbReference type="GO" id="GO:0005506">
    <property type="term" value="F:iron ion binding"/>
    <property type="evidence" value="ECO:0007669"/>
    <property type="project" value="InterPro"/>
</dbReference>
<evidence type="ECO:0000313" key="6">
    <source>
        <dbReference type="EMBL" id="CAD7697035.1"/>
    </source>
</evidence>
<organism evidence="5 7">
    <name type="scientific">Ostreobium quekettii</name>
    <dbReference type="NCBI Taxonomy" id="121088"/>
    <lineage>
        <taxon>Eukaryota</taxon>
        <taxon>Viridiplantae</taxon>
        <taxon>Chlorophyta</taxon>
        <taxon>core chlorophytes</taxon>
        <taxon>Ulvophyceae</taxon>
        <taxon>TCBD clade</taxon>
        <taxon>Bryopsidales</taxon>
        <taxon>Ostreobineae</taxon>
        <taxon>Ostreobiaceae</taxon>
        <taxon>Ostreobium</taxon>
    </lineage>
</organism>
<feature type="compositionally biased region" description="Low complexity" evidence="4">
    <location>
        <begin position="49"/>
        <end position="61"/>
    </location>
</feature>
<dbReference type="GO" id="GO:0020037">
    <property type="term" value="F:heme binding"/>
    <property type="evidence" value="ECO:0007669"/>
    <property type="project" value="InterPro"/>
</dbReference>
<dbReference type="CDD" id="cd11046">
    <property type="entry name" value="CYP97"/>
    <property type="match status" value="1"/>
</dbReference>
<dbReference type="SUPFAM" id="SSF48264">
    <property type="entry name" value="Cytochrome P450"/>
    <property type="match status" value="1"/>
</dbReference>
<evidence type="ECO:0008006" key="8">
    <source>
        <dbReference type="Google" id="ProtNLM"/>
    </source>
</evidence>
<dbReference type="GO" id="GO:0009507">
    <property type="term" value="C:chloroplast"/>
    <property type="evidence" value="ECO:0007669"/>
    <property type="project" value="TreeGrafter"/>
</dbReference>
<dbReference type="InterPro" id="IPR036396">
    <property type="entry name" value="Cyt_P450_sf"/>
</dbReference>
<evidence type="ECO:0000313" key="7">
    <source>
        <dbReference type="Proteomes" id="UP000708148"/>
    </source>
</evidence>
<keyword evidence="3" id="KW-0503">Monooxygenase</keyword>
<comment type="similarity">
    <text evidence="1 3">Belongs to the cytochrome P450 family.</text>
</comment>
<evidence type="ECO:0000256" key="4">
    <source>
        <dbReference type="SAM" id="MobiDB-lite"/>
    </source>
</evidence>
<dbReference type="InterPro" id="IPR001128">
    <property type="entry name" value="Cyt_P450"/>
</dbReference>
<keyword evidence="3" id="KW-0560">Oxidoreductase</keyword>
<dbReference type="PRINTS" id="PR00463">
    <property type="entry name" value="EP450I"/>
</dbReference>
<dbReference type="EMBL" id="CAJHUC010000595">
    <property type="protein sequence ID" value="CAD7697035.1"/>
    <property type="molecule type" value="Genomic_DNA"/>
</dbReference>
<keyword evidence="2 3" id="KW-0408">Iron</keyword>
<comment type="cofactor">
    <cofactor evidence="2">
        <name>heme</name>
        <dbReference type="ChEBI" id="CHEBI:30413"/>
    </cofactor>
</comment>
<feature type="compositionally biased region" description="Low complexity" evidence="4">
    <location>
        <begin position="1"/>
        <end position="19"/>
    </location>
</feature>
<evidence type="ECO:0000313" key="5">
    <source>
        <dbReference type="EMBL" id="CAD7694745.1"/>
    </source>
</evidence>